<dbReference type="Proteomes" id="UP000767291">
    <property type="component" value="Unassembled WGS sequence"/>
</dbReference>
<feature type="transmembrane region" description="Helical" evidence="1">
    <location>
        <begin position="62"/>
        <end position="80"/>
    </location>
</feature>
<feature type="transmembrane region" description="Helical" evidence="1">
    <location>
        <begin position="39"/>
        <end position="56"/>
    </location>
</feature>
<protein>
    <recommendedName>
        <fullName evidence="2">Sensor histidine kinase NatK-like C-terminal domain-containing protein</fullName>
    </recommendedName>
</protein>
<gene>
    <name evidence="3" type="ORF">J2Z43_001511</name>
</gene>
<reference evidence="3 4" key="1">
    <citation type="submission" date="2021-03" db="EMBL/GenBank/DDBJ databases">
        <title>Genomic Encyclopedia of Type Strains, Phase IV (KMG-IV): sequencing the most valuable type-strain genomes for metagenomic binning, comparative biology and taxonomic classification.</title>
        <authorList>
            <person name="Goeker M."/>
        </authorList>
    </citation>
    <scope>NUCLEOTIDE SEQUENCE [LARGE SCALE GENOMIC DNA]</scope>
    <source>
        <strain evidence="3 4">DSM 1289</strain>
    </source>
</reference>
<feature type="domain" description="Sensor histidine kinase NatK-like C-terminal" evidence="2">
    <location>
        <begin position="292"/>
        <end position="391"/>
    </location>
</feature>
<evidence type="ECO:0000313" key="3">
    <source>
        <dbReference type="EMBL" id="MBP1855118.1"/>
    </source>
</evidence>
<accession>A0ABS4EB15</accession>
<feature type="transmembrane region" description="Helical" evidence="1">
    <location>
        <begin position="127"/>
        <end position="149"/>
    </location>
</feature>
<evidence type="ECO:0000259" key="2">
    <source>
        <dbReference type="Pfam" id="PF14501"/>
    </source>
</evidence>
<keyword evidence="1" id="KW-0472">Membrane</keyword>
<proteinExistence type="predicted"/>
<organism evidence="3 4">
    <name type="scientific">Metaclostridioides mangenotii</name>
    <dbReference type="NCBI Taxonomy" id="1540"/>
    <lineage>
        <taxon>Bacteria</taxon>
        <taxon>Bacillati</taxon>
        <taxon>Bacillota</taxon>
        <taxon>Clostridia</taxon>
        <taxon>Peptostreptococcales</taxon>
        <taxon>Peptostreptococcaceae</taxon>
        <taxon>Metaclostridioides</taxon>
    </lineage>
</organism>
<feature type="transmembrane region" description="Helical" evidence="1">
    <location>
        <begin position="6"/>
        <end position="27"/>
    </location>
</feature>
<keyword evidence="1" id="KW-0812">Transmembrane</keyword>
<name>A0ABS4EB15_9FIRM</name>
<dbReference type="RefSeq" id="WP_209456582.1">
    <property type="nucleotide sequence ID" value="NZ_BAAACS010000002.1"/>
</dbReference>
<keyword evidence="1" id="KW-1133">Transmembrane helix</keyword>
<dbReference type="Pfam" id="PF14501">
    <property type="entry name" value="HATPase_c_5"/>
    <property type="match status" value="1"/>
</dbReference>
<dbReference type="InterPro" id="IPR032834">
    <property type="entry name" value="NatK-like_C"/>
</dbReference>
<feature type="transmembrane region" description="Helical" evidence="1">
    <location>
        <begin position="194"/>
        <end position="214"/>
    </location>
</feature>
<dbReference type="EMBL" id="JAGGJX010000002">
    <property type="protein sequence ID" value="MBP1855118.1"/>
    <property type="molecule type" value="Genomic_DNA"/>
</dbReference>
<feature type="transmembrane region" description="Helical" evidence="1">
    <location>
        <begin position="92"/>
        <end position="115"/>
    </location>
</feature>
<feature type="transmembrane region" description="Helical" evidence="1">
    <location>
        <begin position="161"/>
        <end position="182"/>
    </location>
</feature>
<evidence type="ECO:0000313" key="4">
    <source>
        <dbReference type="Proteomes" id="UP000767291"/>
    </source>
</evidence>
<sequence length="404" mass="46623">MLETSTYWSILTVLTTFMEWAVLNFIFNNISTVRRSKKIVYLCLIAFVSIVVFMTLNNYMVNLKIFMCIILSFILYKFNYDTSIFQGILISTMFWTILTVNDLVVCSILVLLHSLDNINLLLADNLYRLELVIITKSILLLVIPIIKSIKCTLKINKKEYLLVFIPILANVMSLVAMVFFLFDKSIIVTTNIGMAILVVSLFLLFSNILFVLIVSKIVKASELRYENKLFKDKMYNQYRHYLSLEKAQFGLETLFDTQNNVLDLILTEKKIICDENDIELCVNIDFSQCYFLEVIDICNLFSNMLDRAIDTEQKSKKNLKKITISGKIINNFFVIKCTNSAGYLKIVKDIDIDEQETFSHEIGVNSINRTIEKYNGVVQISDDNLIMTILIPLTQRISQPNKST</sequence>
<keyword evidence="4" id="KW-1185">Reference proteome</keyword>
<evidence type="ECO:0000256" key="1">
    <source>
        <dbReference type="SAM" id="Phobius"/>
    </source>
</evidence>
<comment type="caution">
    <text evidence="3">The sequence shown here is derived from an EMBL/GenBank/DDBJ whole genome shotgun (WGS) entry which is preliminary data.</text>
</comment>